<protein>
    <submittedName>
        <fullName evidence="7">Arylsulfatase</fullName>
    </submittedName>
</protein>
<feature type="signal peptide" evidence="5">
    <location>
        <begin position="1"/>
        <end position="21"/>
    </location>
</feature>
<dbReference type="Gene3D" id="3.30.1120.10">
    <property type="match status" value="1"/>
</dbReference>
<dbReference type="Proteomes" id="UP001290861">
    <property type="component" value="Unassembled WGS sequence"/>
</dbReference>
<keyword evidence="2" id="KW-0479">Metal-binding</keyword>
<dbReference type="Gene3D" id="3.40.720.10">
    <property type="entry name" value="Alkaline Phosphatase, subunit A"/>
    <property type="match status" value="1"/>
</dbReference>
<proteinExistence type="inferred from homology"/>
<accession>A0ABU5MSH8</accession>
<dbReference type="InterPro" id="IPR050738">
    <property type="entry name" value="Sulfatase"/>
</dbReference>
<evidence type="ECO:0000259" key="6">
    <source>
        <dbReference type="Pfam" id="PF00884"/>
    </source>
</evidence>
<evidence type="ECO:0000256" key="1">
    <source>
        <dbReference type="ARBA" id="ARBA00008779"/>
    </source>
</evidence>
<dbReference type="Pfam" id="PF00884">
    <property type="entry name" value="Sulfatase"/>
    <property type="match status" value="1"/>
</dbReference>
<dbReference type="PANTHER" id="PTHR42693">
    <property type="entry name" value="ARYLSULFATASE FAMILY MEMBER"/>
    <property type="match status" value="1"/>
</dbReference>
<dbReference type="RefSeq" id="WP_322606852.1">
    <property type="nucleotide sequence ID" value="NZ_JARVCO010000002.1"/>
</dbReference>
<evidence type="ECO:0000313" key="7">
    <source>
        <dbReference type="EMBL" id="MDZ8117046.1"/>
    </source>
</evidence>
<dbReference type="InterPro" id="IPR000917">
    <property type="entry name" value="Sulfatase_N"/>
</dbReference>
<comment type="similarity">
    <text evidence="1">Belongs to the sulfatase family.</text>
</comment>
<dbReference type="PROSITE" id="PS00523">
    <property type="entry name" value="SULFATASE_1"/>
    <property type="match status" value="1"/>
</dbReference>
<sequence>MMTYKKIMLLGLACVTHTLMAAERPNVVIIYGDDVGYGDVGVYGSKLIPTPNIDRLAAEGLRFTDGHSSAATCSPSRYSMLTGEHAFRKGVSILGPTAGMIVPTDVLTLPKMFRQAGYATGVIGKWHLGLGDGVTPIDWNGAVKPGPLEIGFDSSFLVPITNDRVPSVYLKNHRVQNLDPADPLYVSGKIKDIRAYTGSTQYPDAKTNPEAITNMKASNHQHTHTIINGIPRLRYMCGGKSALFRDEDMADDFLEQTVEFIETHKDRPFFLFFAAVDVHVPRAPHERFVGKTALGPRGDAMVQFDWTTGAIIELLEKHGLTENTIVIFSSDNGPVYDDGYLDGTVVKQSDEEVDQGHDASGVWRAGKYQIYEGGTRVPLIIKWPGRIEPGVSDALVNQVDFMASFADLLDIELPDGEARDSRNILKTFLGKDSAGLPYMIEEAQHTTLALRSGDWKFVRPSEHPRGRIKERELYNVRLDPSEQNNLVAAYPEKADAMAEQLEMLIESNGLRTKK</sequence>
<reference evidence="7 8" key="1">
    <citation type="journal article" date="2024" name="Appl. Environ. Microbiol.">
        <title>Pontiella agarivorans sp. nov., a novel marine anaerobic bacterium capable of degrading macroalgal polysaccharides and fixing nitrogen.</title>
        <authorList>
            <person name="Liu N."/>
            <person name="Kivenson V."/>
            <person name="Peng X."/>
            <person name="Cui Z."/>
            <person name="Lankiewicz T.S."/>
            <person name="Gosselin K.M."/>
            <person name="English C.J."/>
            <person name="Blair E.M."/>
            <person name="O'Malley M.A."/>
            <person name="Valentine D.L."/>
        </authorList>
    </citation>
    <scope>NUCLEOTIDE SEQUENCE [LARGE SCALE GENOMIC DNA]</scope>
    <source>
        <strain evidence="7 8">NLcol2</strain>
    </source>
</reference>
<dbReference type="PANTHER" id="PTHR42693:SF33">
    <property type="entry name" value="ARYLSULFATASE"/>
    <property type="match status" value="1"/>
</dbReference>
<evidence type="ECO:0000256" key="3">
    <source>
        <dbReference type="ARBA" id="ARBA00022801"/>
    </source>
</evidence>
<organism evidence="7 8">
    <name type="scientific">Pontiella agarivorans</name>
    <dbReference type="NCBI Taxonomy" id="3038953"/>
    <lineage>
        <taxon>Bacteria</taxon>
        <taxon>Pseudomonadati</taxon>
        <taxon>Kiritimatiellota</taxon>
        <taxon>Kiritimatiellia</taxon>
        <taxon>Kiritimatiellales</taxon>
        <taxon>Pontiellaceae</taxon>
        <taxon>Pontiella</taxon>
    </lineage>
</organism>
<evidence type="ECO:0000313" key="8">
    <source>
        <dbReference type="Proteomes" id="UP001290861"/>
    </source>
</evidence>
<dbReference type="InterPro" id="IPR017850">
    <property type="entry name" value="Alkaline_phosphatase_core_sf"/>
</dbReference>
<feature type="chain" id="PRO_5047023441" evidence="5">
    <location>
        <begin position="22"/>
        <end position="514"/>
    </location>
</feature>
<name>A0ABU5MSH8_9BACT</name>
<keyword evidence="3" id="KW-0378">Hydrolase</keyword>
<keyword evidence="5" id="KW-0732">Signal</keyword>
<gene>
    <name evidence="7" type="ORF">P9H32_00275</name>
</gene>
<evidence type="ECO:0000256" key="2">
    <source>
        <dbReference type="ARBA" id="ARBA00022723"/>
    </source>
</evidence>
<keyword evidence="4" id="KW-0106">Calcium</keyword>
<dbReference type="SUPFAM" id="SSF53649">
    <property type="entry name" value="Alkaline phosphatase-like"/>
    <property type="match status" value="1"/>
</dbReference>
<dbReference type="EMBL" id="JARVCO010000002">
    <property type="protein sequence ID" value="MDZ8117046.1"/>
    <property type="molecule type" value="Genomic_DNA"/>
</dbReference>
<dbReference type="CDD" id="cd16143">
    <property type="entry name" value="ARS_like"/>
    <property type="match status" value="1"/>
</dbReference>
<evidence type="ECO:0000256" key="5">
    <source>
        <dbReference type="SAM" id="SignalP"/>
    </source>
</evidence>
<dbReference type="PROSITE" id="PS00149">
    <property type="entry name" value="SULFATASE_2"/>
    <property type="match status" value="1"/>
</dbReference>
<comment type="caution">
    <text evidence="7">The sequence shown here is derived from an EMBL/GenBank/DDBJ whole genome shotgun (WGS) entry which is preliminary data.</text>
</comment>
<feature type="domain" description="Sulfatase N-terminal" evidence="6">
    <location>
        <begin position="25"/>
        <end position="411"/>
    </location>
</feature>
<keyword evidence="8" id="KW-1185">Reference proteome</keyword>
<evidence type="ECO:0000256" key="4">
    <source>
        <dbReference type="ARBA" id="ARBA00022837"/>
    </source>
</evidence>
<dbReference type="InterPro" id="IPR024607">
    <property type="entry name" value="Sulfatase_CS"/>
</dbReference>